<dbReference type="GO" id="GO:0005802">
    <property type="term" value="C:trans-Golgi network"/>
    <property type="evidence" value="ECO:0007669"/>
    <property type="project" value="TreeGrafter"/>
</dbReference>
<protein>
    <submittedName>
        <fullName evidence="5">Uncharacterized protein</fullName>
    </submittedName>
</protein>
<dbReference type="Pfam" id="PF26282">
    <property type="entry name" value="Ig_TRAPPC9-Trs120_3rd"/>
    <property type="match status" value="1"/>
</dbReference>
<dbReference type="EMBL" id="CACVBS010000112">
    <property type="protein sequence ID" value="CAA7271680.1"/>
    <property type="molecule type" value="Genomic_DNA"/>
</dbReference>
<dbReference type="PANTHER" id="PTHR21512">
    <property type="entry name" value="TRAFFICKING PROTEIN PARTICLE COMPLEX SUBUNIT 9"/>
    <property type="match status" value="1"/>
</dbReference>
<dbReference type="AlphaFoldDB" id="A0A8S0VVA5"/>
<organism evidence="5 6">
    <name type="scientific">Cyclocybe aegerita</name>
    <name type="common">Black poplar mushroom</name>
    <name type="synonym">Agrocybe aegerita</name>
    <dbReference type="NCBI Taxonomy" id="1973307"/>
    <lineage>
        <taxon>Eukaryota</taxon>
        <taxon>Fungi</taxon>
        <taxon>Dikarya</taxon>
        <taxon>Basidiomycota</taxon>
        <taxon>Agaricomycotina</taxon>
        <taxon>Agaricomycetes</taxon>
        <taxon>Agaricomycetidae</taxon>
        <taxon>Agaricales</taxon>
        <taxon>Agaricineae</taxon>
        <taxon>Bolbitiaceae</taxon>
        <taxon>Cyclocybe</taxon>
    </lineage>
</organism>
<dbReference type="Pfam" id="PF26254">
    <property type="entry name" value="Ig_TRAPPC9-Trs120_1st"/>
    <property type="match status" value="1"/>
</dbReference>
<dbReference type="Proteomes" id="UP000467700">
    <property type="component" value="Unassembled WGS sequence"/>
</dbReference>
<dbReference type="InterPro" id="IPR058567">
    <property type="entry name" value="Ig_TRAPPC9_Trs120_3rd"/>
</dbReference>
<dbReference type="Pfam" id="PF26251">
    <property type="entry name" value="TPR_TRAPPC9-Trs120"/>
    <property type="match status" value="1"/>
</dbReference>
<evidence type="ECO:0000259" key="3">
    <source>
        <dbReference type="Pfam" id="PF26282"/>
    </source>
</evidence>
<sequence length="893" mass="99602">MLQPGPKPYLPPTLSADDKDNSLYLERLTAITGISRSSISAILTQLHGPWLLHLGQRERISVLEATASIYACLGYQRKEAYILREVLGCILDLMVCGREEDGYSQTPAVPQSAGLGIHNVHPVGGGSTWGAVGVRLSESSAGNDGILKLLKHVCKVLGINLEAVGLAEDTNTRQIEDPPSLSNYDEDIVEELREPCGWPELQVGVVREAVAVAEALPDFPTVAQFALSSLKTLQSVLSPGDQYHLYATASRALMTARRRGDPTAVEYWSGRPIVSISIAPFPSIRIPVEKPRSIQRKTVDPKPLLQGLADPFLYNPRKAVTSKGKSLIVQGEELEFIVTLQNPYIFDLELQELSLSTSGVRFESPPLRVVIPANTLHQVVLTGKALEAGNLTIRGCFVQAPGGIAREYILPLYTSDEEERIARKRRMIHSESGRSKFSGLARYPWTRTQKHKSVQSAETAAGSFRFLECKVVPEQPLLRIRRTTVTHGALMLYDGERSTVRINLENVSPIPIDFLHFAFEDSTMEPAQKALAEGNLSVFETYETEYSLIHRPVFTWEQDQHRSVAPNHNLTLTLNCFGKVGCTNGAIHISYAHAEDPNLKDSGVFYMRQVSYPLMVTVYHMLECNGMDLVPFPSYPSSQRRHSDNIQKKRLRYLDIEEDSGWCLFSIEVRNSYGSPFDVTLERTQDGESVASSTTTIPPGSVSRLVIPIKKVVLDEKALSQPIPTLSDRQFVVATSTLSKSEERTQRELFWYREELFKCIKGRWHESGGTRSGELSFRAQRMTMHMLETFRLEVARVSLVLDLEDSTPENHGRTGARQYPKANEFVQLKARVANLTSSPIVFTLDLEANPSEYLIYEGVLTDLPIGRLQSGEFREIVTELCFLSSGHFELSAQ</sequence>
<reference evidence="5 6" key="1">
    <citation type="submission" date="2020-01" db="EMBL/GenBank/DDBJ databases">
        <authorList>
            <person name="Gupta K D."/>
        </authorList>
    </citation>
    <scope>NUCLEOTIDE SEQUENCE [LARGE SCALE GENOMIC DNA]</scope>
</reference>
<dbReference type="OrthoDB" id="27962at2759"/>
<dbReference type="PANTHER" id="PTHR21512:SF5">
    <property type="entry name" value="TRAFFICKING PROTEIN PARTICLE COMPLEX SUBUNIT 9"/>
    <property type="match status" value="1"/>
</dbReference>
<keyword evidence="6" id="KW-1185">Reference proteome</keyword>
<dbReference type="InterPro" id="IPR013935">
    <property type="entry name" value="Trs120_TRAPPC9"/>
</dbReference>
<dbReference type="InterPro" id="IPR058565">
    <property type="entry name" value="Ig_TRAPPC9_Trs120_1st"/>
</dbReference>
<evidence type="ECO:0000259" key="1">
    <source>
        <dbReference type="Pfam" id="PF26251"/>
    </source>
</evidence>
<evidence type="ECO:0000313" key="5">
    <source>
        <dbReference type="EMBL" id="CAA7271680.1"/>
    </source>
</evidence>
<comment type="caution">
    <text evidence="5">The sequence shown here is derived from an EMBL/GenBank/DDBJ whole genome shotgun (WGS) entry which is preliminary data.</text>
</comment>
<name>A0A8S0VVA5_CYCAE</name>
<feature type="domain" description="Trs120/TRAPPC9 first Ig-like" evidence="2">
    <location>
        <begin position="273"/>
        <end position="474"/>
    </location>
</feature>
<dbReference type="InterPro" id="IPR058568">
    <property type="entry name" value="Ig_TRAPPC9_Trs120_4th"/>
</dbReference>
<feature type="domain" description="Trs120/TRAPPC9 fourth Ig-like" evidence="4">
    <location>
        <begin position="808"/>
        <end position="892"/>
    </location>
</feature>
<gene>
    <name evidence="5" type="ORF">AAE3_LOCUS13781</name>
</gene>
<evidence type="ECO:0000259" key="4">
    <source>
        <dbReference type="Pfam" id="PF26283"/>
    </source>
</evidence>
<evidence type="ECO:0000313" key="6">
    <source>
        <dbReference type="Proteomes" id="UP000467700"/>
    </source>
</evidence>
<dbReference type="Pfam" id="PF26280">
    <property type="entry name" value="Ig_TRAPPC9-Trs120_2nd"/>
    <property type="match status" value="1"/>
</dbReference>
<accession>A0A8S0VVA5</accession>
<dbReference type="Pfam" id="PF26283">
    <property type="entry name" value="Ig_TRAPPC9-Trs120_4th"/>
    <property type="match status" value="1"/>
</dbReference>
<evidence type="ECO:0000259" key="2">
    <source>
        <dbReference type="Pfam" id="PF26254"/>
    </source>
</evidence>
<proteinExistence type="predicted"/>
<feature type="domain" description="Trs120/TRAPPC9 third Ig-like" evidence="3">
    <location>
        <begin position="623"/>
        <end position="790"/>
    </location>
</feature>
<feature type="domain" description="Trs120/TRAPPC9 TPR region" evidence="1">
    <location>
        <begin position="32"/>
        <end position="259"/>
    </location>
</feature>
<dbReference type="InterPro" id="IPR058564">
    <property type="entry name" value="TPR_TRAPPC9_Trs120"/>
</dbReference>